<reference evidence="2" key="1">
    <citation type="journal article" date="2023" name="Plant J.">
        <title>Genome sequences and population genomics provide insights into the demographic history, inbreeding, and mutation load of two 'living fossil' tree species of Dipteronia.</title>
        <authorList>
            <person name="Feng Y."/>
            <person name="Comes H.P."/>
            <person name="Chen J."/>
            <person name="Zhu S."/>
            <person name="Lu R."/>
            <person name="Zhang X."/>
            <person name="Li P."/>
            <person name="Qiu J."/>
            <person name="Olsen K.M."/>
            <person name="Qiu Y."/>
        </authorList>
    </citation>
    <scope>NUCLEOTIDE SEQUENCE</scope>
    <source>
        <strain evidence="2">NBL</strain>
    </source>
</reference>
<dbReference type="EMBL" id="JANJYJ010000008">
    <property type="protein sequence ID" value="KAK3194302.1"/>
    <property type="molecule type" value="Genomic_DNA"/>
</dbReference>
<comment type="caution">
    <text evidence="2">The sequence shown here is derived from an EMBL/GenBank/DDBJ whole genome shotgun (WGS) entry which is preliminary data.</text>
</comment>
<feature type="region of interest" description="Disordered" evidence="1">
    <location>
        <begin position="32"/>
        <end position="73"/>
    </location>
</feature>
<sequence>MDYYGESSKPASKRAKKDQIVIRVALKDDDRGLIVSSDDSGSSSSPFSSPTSQPYSPPKKKKRGPTKINFIPHVDGKRSRLGLMKQDNPLGKLLIG</sequence>
<dbReference type="Proteomes" id="UP001281410">
    <property type="component" value="Unassembled WGS sequence"/>
</dbReference>
<evidence type="ECO:0000313" key="2">
    <source>
        <dbReference type="EMBL" id="KAK3194302.1"/>
    </source>
</evidence>
<organism evidence="2 3">
    <name type="scientific">Dipteronia sinensis</name>
    <dbReference type="NCBI Taxonomy" id="43782"/>
    <lineage>
        <taxon>Eukaryota</taxon>
        <taxon>Viridiplantae</taxon>
        <taxon>Streptophyta</taxon>
        <taxon>Embryophyta</taxon>
        <taxon>Tracheophyta</taxon>
        <taxon>Spermatophyta</taxon>
        <taxon>Magnoliopsida</taxon>
        <taxon>eudicotyledons</taxon>
        <taxon>Gunneridae</taxon>
        <taxon>Pentapetalae</taxon>
        <taxon>rosids</taxon>
        <taxon>malvids</taxon>
        <taxon>Sapindales</taxon>
        <taxon>Sapindaceae</taxon>
        <taxon>Hippocastanoideae</taxon>
        <taxon>Acereae</taxon>
        <taxon>Dipteronia</taxon>
    </lineage>
</organism>
<name>A0AAD9ZW57_9ROSI</name>
<evidence type="ECO:0000313" key="3">
    <source>
        <dbReference type="Proteomes" id="UP001281410"/>
    </source>
</evidence>
<keyword evidence="3" id="KW-1185">Reference proteome</keyword>
<dbReference type="AlphaFoldDB" id="A0AAD9ZW57"/>
<gene>
    <name evidence="2" type="ORF">Dsin_025612</name>
</gene>
<proteinExistence type="predicted"/>
<evidence type="ECO:0000256" key="1">
    <source>
        <dbReference type="SAM" id="MobiDB-lite"/>
    </source>
</evidence>
<accession>A0AAD9ZW57</accession>
<feature type="compositionally biased region" description="Low complexity" evidence="1">
    <location>
        <begin position="36"/>
        <end position="54"/>
    </location>
</feature>
<protein>
    <submittedName>
        <fullName evidence="2">Uncharacterized protein</fullName>
    </submittedName>
</protein>